<organism evidence="1 2">
    <name type="scientific">Candidatus Erwinia dacicola</name>
    <dbReference type="NCBI Taxonomy" id="252393"/>
    <lineage>
        <taxon>Bacteria</taxon>
        <taxon>Pseudomonadati</taxon>
        <taxon>Pseudomonadota</taxon>
        <taxon>Gammaproteobacteria</taxon>
        <taxon>Enterobacterales</taxon>
        <taxon>Erwiniaceae</taxon>
        <taxon>Erwinia</taxon>
    </lineage>
</organism>
<name>A0A328TNY5_9GAMM</name>
<dbReference type="Pfam" id="PF05717">
    <property type="entry name" value="TnpB_IS66"/>
    <property type="match status" value="1"/>
</dbReference>
<comment type="caution">
    <text evidence="1">The sequence shown here is derived from an EMBL/GenBank/DDBJ whole genome shotgun (WGS) entry which is preliminary data.</text>
</comment>
<accession>A0A328TNY5</accession>
<evidence type="ECO:0000313" key="1">
    <source>
        <dbReference type="EMBL" id="RAP71192.1"/>
    </source>
</evidence>
<dbReference type="AlphaFoldDB" id="A0A328TNY5"/>
<dbReference type="EMBL" id="LJAM02000186">
    <property type="protein sequence ID" value="RAP71192.1"/>
    <property type="molecule type" value="Genomic_DNA"/>
</dbReference>
<dbReference type="InterPro" id="IPR008878">
    <property type="entry name" value="Transposase_IS66_Orf2"/>
</dbReference>
<dbReference type="Proteomes" id="UP000244334">
    <property type="component" value="Unassembled WGS sequence"/>
</dbReference>
<feature type="non-terminal residue" evidence="1">
    <location>
        <position position="1"/>
    </location>
</feature>
<keyword evidence="2" id="KW-1185">Reference proteome</keyword>
<proteinExistence type="predicted"/>
<reference evidence="1" key="1">
    <citation type="submission" date="2018-04" db="EMBL/GenBank/DDBJ databases">
        <title>Genomes of the Obligate Erwinia dacicola and Facultative Enterobacter sp. OLF Endosymbionts of the Olive Fruit fly, Bactrocera oleae.</title>
        <authorList>
            <person name="Estes A.M."/>
            <person name="Hearn D.J."/>
            <person name="Agarwal S."/>
            <person name="Pierson E.A."/>
            <person name="Dunning-Hotopp J.C."/>
        </authorList>
    </citation>
    <scope>NUCLEOTIDE SEQUENCE [LARGE SCALE GENOMIC DNA]</scope>
    <source>
        <strain evidence="1">Oroville</strain>
    </source>
</reference>
<evidence type="ECO:0000313" key="2">
    <source>
        <dbReference type="Proteomes" id="UP000244334"/>
    </source>
</evidence>
<gene>
    <name evidence="1" type="ORF">ACZ87_01992</name>
</gene>
<sequence length="35" mass="3880">GHLFIFRGRKGNTVKILWTDADGLCLCCKKSITAL</sequence>
<protein>
    <submittedName>
        <fullName evidence="1">Transposase</fullName>
    </submittedName>
</protein>